<dbReference type="Proteomes" id="UP000321805">
    <property type="component" value="Chromosome"/>
</dbReference>
<gene>
    <name evidence="3" type="ORF">FSW04_13350</name>
</gene>
<proteinExistence type="predicted"/>
<dbReference type="GO" id="GO:0005975">
    <property type="term" value="P:carbohydrate metabolic process"/>
    <property type="evidence" value="ECO:0007669"/>
    <property type="project" value="UniProtKB-ARBA"/>
</dbReference>
<organism evidence="3 4">
    <name type="scientific">Baekduia soli</name>
    <dbReference type="NCBI Taxonomy" id="496014"/>
    <lineage>
        <taxon>Bacteria</taxon>
        <taxon>Bacillati</taxon>
        <taxon>Actinomycetota</taxon>
        <taxon>Thermoleophilia</taxon>
        <taxon>Solirubrobacterales</taxon>
        <taxon>Baekduiaceae</taxon>
        <taxon>Baekduia</taxon>
    </lineage>
</organism>
<dbReference type="SUPFAM" id="SSF49299">
    <property type="entry name" value="PKD domain"/>
    <property type="match status" value="1"/>
</dbReference>
<evidence type="ECO:0000313" key="4">
    <source>
        <dbReference type="Proteomes" id="UP000321805"/>
    </source>
</evidence>
<dbReference type="KEGG" id="bsol:FSW04_13350"/>
<dbReference type="Pfam" id="PF18911">
    <property type="entry name" value="PKD_4"/>
    <property type="match status" value="1"/>
</dbReference>
<dbReference type="EMBL" id="CP042430">
    <property type="protein sequence ID" value="QEC50767.1"/>
    <property type="molecule type" value="Genomic_DNA"/>
</dbReference>
<dbReference type="AlphaFoldDB" id="A0A5B8UCN2"/>
<protein>
    <submittedName>
        <fullName evidence="3">PKD domain-containing protein</fullName>
    </submittedName>
</protein>
<feature type="domain" description="PKD" evidence="2">
    <location>
        <begin position="240"/>
        <end position="319"/>
    </location>
</feature>
<dbReference type="OrthoDB" id="3753231at2"/>
<dbReference type="SMART" id="SM00089">
    <property type="entry name" value="PKD"/>
    <property type="match status" value="1"/>
</dbReference>
<dbReference type="PROSITE" id="PS50093">
    <property type="entry name" value="PKD"/>
    <property type="match status" value="1"/>
</dbReference>
<dbReference type="InterPro" id="IPR022409">
    <property type="entry name" value="PKD/Chitinase_dom"/>
</dbReference>
<evidence type="ECO:0000259" key="2">
    <source>
        <dbReference type="PROSITE" id="PS50093"/>
    </source>
</evidence>
<name>A0A5B8UCN2_9ACTN</name>
<reference evidence="3 4" key="1">
    <citation type="journal article" date="2018" name="J. Microbiol.">
        <title>Baekduia soli gen. nov., sp. nov., a novel bacterium isolated from the soil of Baekdu Mountain and proposal of a novel family name, Baekduiaceae fam. nov.</title>
        <authorList>
            <person name="An D.S."/>
            <person name="Siddiqi M.Z."/>
            <person name="Kim K.H."/>
            <person name="Yu H.S."/>
            <person name="Im W.T."/>
        </authorList>
    </citation>
    <scope>NUCLEOTIDE SEQUENCE [LARGE SCALE GENOMIC DNA]</scope>
    <source>
        <strain evidence="3 4">BR7-21</strain>
    </source>
</reference>
<sequence length="459" mass="46428">MDAAGDMAAIWTRRTSNAGDYHVESAVKPAGGALQPPEPRSPTTGNSDCNVDIHMTPGGNVTAMWDFNDTVNPTFVSYEDRSAPFASGTWGGAAKLSVPSVTSFAPAFSLDEHGDTAATWLAGGQLFSAVRRGSGGFTPAKALSGATGTSPGAVGASPTGDALAAFVGMSNGTDAIFGAHRGPTTDFGEVTPVATTPPGAVSLDSPDVALDDQGNGFAAWERNANNTYSVQVAGYDPVAPAISVLAVPAAGTAGQPVGMAATATDRMSGAAVHFDFGDGGGADGAGVTHVYGAAGAYTVTATATDGAGNRSSAAAVIQIAPAPAGGGGAGGGGGGGPKVTPSVAAVTSLTWDRLSSGSTRIKTLVLERLAGPEKVRLACLGRRLGCRKAATRTITRHGRKLSLTKYVKGMTLRPRAQITLTVTRPGYIARIFKYTMVNRRDPRKTTRCLAPGAKKSRTC</sequence>
<keyword evidence="4" id="KW-1185">Reference proteome</keyword>
<evidence type="ECO:0000256" key="1">
    <source>
        <dbReference type="SAM" id="MobiDB-lite"/>
    </source>
</evidence>
<accession>A0A5B8UCN2</accession>
<dbReference type="InterPro" id="IPR035986">
    <property type="entry name" value="PKD_dom_sf"/>
</dbReference>
<evidence type="ECO:0000313" key="3">
    <source>
        <dbReference type="EMBL" id="QEC50767.1"/>
    </source>
</evidence>
<dbReference type="InterPro" id="IPR013783">
    <property type="entry name" value="Ig-like_fold"/>
</dbReference>
<dbReference type="InterPro" id="IPR000601">
    <property type="entry name" value="PKD_dom"/>
</dbReference>
<feature type="region of interest" description="Disordered" evidence="1">
    <location>
        <begin position="25"/>
        <end position="47"/>
    </location>
</feature>
<dbReference type="Gene3D" id="2.60.40.10">
    <property type="entry name" value="Immunoglobulins"/>
    <property type="match status" value="1"/>
</dbReference>